<protein>
    <recommendedName>
        <fullName evidence="1">UspA domain-containing protein</fullName>
    </recommendedName>
</protein>
<dbReference type="PANTHER" id="PTHR31964:SF140">
    <property type="entry name" value="UNIVERSAL STRESS PROTEIN FAMILY PROTEIN"/>
    <property type="match status" value="1"/>
</dbReference>
<gene>
    <name evidence="2" type="ORF">INT44_005191</name>
</gene>
<dbReference type="OrthoDB" id="843225at2759"/>
<dbReference type="Proteomes" id="UP000612746">
    <property type="component" value="Unassembled WGS sequence"/>
</dbReference>
<evidence type="ECO:0000313" key="3">
    <source>
        <dbReference type="Proteomes" id="UP000612746"/>
    </source>
</evidence>
<feature type="domain" description="UspA" evidence="1">
    <location>
        <begin position="1"/>
        <end position="157"/>
    </location>
</feature>
<dbReference type="Pfam" id="PF00582">
    <property type="entry name" value="Usp"/>
    <property type="match status" value="1"/>
</dbReference>
<dbReference type="InterPro" id="IPR006015">
    <property type="entry name" value="Universal_stress_UspA"/>
</dbReference>
<accession>A0A8H7Q7N1</accession>
<dbReference type="InterPro" id="IPR014729">
    <property type="entry name" value="Rossmann-like_a/b/a_fold"/>
</dbReference>
<evidence type="ECO:0000259" key="1">
    <source>
        <dbReference type="Pfam" id="PF00582"/>
    </source>
</evidence>
<dbReference type="AlphaFoldDB" id="A0A8H7Q7N1"/>
<organism evidence="2 3">
    <name type="scientific">Umbelopsis vinacea</name>
    <dbReference type="NCBI Taxonomy" id="44442"/>
    <lineage>
        <taxon>Eukaryota</taxon>
        <taxon>Fungi</taxon>
        <taxon>Fungi incertae sedis</taxon>
        <taxon>Mucoromycota</taxon>
        <taxon>Mucoromycotina</taxon>
        <taxon>Umbelopsidomycetes</taxon>
        <taxon>Umbelopsidales</taxon>
        <taxon>Umbelopsidaceae</taxon>
        <taxon>Umbelopsis</taxon>
    </lineage>
</organism>
<dbReference type="EMBL" id="JAEPRA010000003">
    <property type="protein sequence ID" value="KAG2187502.1"/>
    <property type="molecule type" value="Genomic_DNA"/>
</dbReference>
<proteinExistence type="predicted"/>
<dbReference type="CDD" id="cd23659">
    <property type="entry name" value="USP_At3g01520-like"/>
    <property type="match status" value="1"/>
</dbReference>
<evidence type="ECO:0000313" key="2">
    <source>
        <dbReference type="EMBL" id="KAG2187502.1"/>
    </source>
</evidence>
<dbReference type="SUPFAM" id="SSF52402">
    <property type="entry name" value="Adenine nucleotide alpha hydrolases-like"/>
    <property type="match status" value="1"/>
</dbReference>
<keyword evidence="3" id="KW-1185">Reference proteome</keyword>
<comment type="caution">
    <text evidence="2">The sequence shown here is derived from an EMBL/GenBank/DDBJ whole genome shotgun (WGS) entry which is preliminary data.</text>
</comment>
<dbReference type="Gene3D" id="3.40.50.620">
    <property type="entry name" value="HUPs"/>
    <property type="match status" value="1"/>
</dbReference>
<reference evidence="2" key="1">
    <citation type="submission" date="2020-12" db="EMBL/GenBank/DDBJ databases">
        <title>Metabolic potential, ecology and presence of endohyphal bacteria is reflected in genomic diversity of Mucoromycotina.</title>
        <authorList>
            <person name="Muszewska A."/>
            <person name="Okrasinska A."/>
            <person name="Steczkiewicz K."/>
            <person name="Drgas O."/>
            <person name="Orlowska M."/>
            <person name="Perlinska-Lenart U."/>
            <person name="Aleksandrzak-Piekarczyk T."/>
            <person name="Szatraj K."/>
            <person name="Zielenkiewicz U."/>
            <person name="Pilsyk S."/>
            <person name="Malc E."/>
            <person name="Mieczkowski P."/>
            <person name="Kruszewska J.S."/>
            <person name="Biernat P."/>
            <person name="Pawlowska J."/>
        </authorList>
    </citation>
    <scope>NUCLEOTIDE SEQUENCE</scope>
    <source>
        <strain evidence="2">WA0000051536</strain>
    </source>
</reference>
<sequence length="160" mass="17601">MPRNIIVCYDHSPSSRFAIQWAVSKKIFLTDDSVTLATALDEDVAAIEGGALAVPNVVGGAGDFFVTDYTQRVEKMEKDAEYELKEAVEIIRQHVGQVHAVLLRGDAKSSLVDYANTNQADLVIVGQRGLGWVKRRLLGSVSDHLSHQLKMPILIVRDSN</sequence>
<name>A0A8H7Q7N1_9FUNG</name>
<dbReference type="PANTHER" id="PTHR31964">
    <property type="entry name" value="ADENINE NUCLEOTIDE ALPHA HYDROLASES-LIKE SUPERFAMILY PROTEIN"/>
    <property type="match status" value="1"/>
</dbReference>
<dbReference type="PRINTS" id="PR01438">
    <property type="entry name" value="UNVRSLSTRESS"/>
</dbReference>
<dbReference type="InterPro" id="IPR006016">
    <property type="entry name" value="UspA"/>
</dbReference>